<dbReference type="PROSITE" id="PS50835">
    <property type="entry name" value="IG_LIKE"/>
    <property type="match status" value="1"/>
</dbReference>
<dbReference type="InterPro" id="IPR036179">
    <property type="entry name" value="Ig-like_dom_sf"/>
</dbReference>
<dbReference type="InterPro" id="IPR050412">
    <property type="entry name" value="Ig-like_Receptors_ImmuneReg"/>
</dbReference>
<keyword evidence="2" id="KW-1015">Disulfide bond</keyword>
<evidence type="ECO:0000313" key="8">
    <source>
        <dbReference type="Ensembl" id="ENSCMIP00000005775.1"/>
    </source>
</evidence>
<feature type="domain" description="Ig-like" evidence="7">
    <location>
        <begin position="27"/>
        <end position="112"/>
    </location>
</feature>
<dbReference type="AlphaFoldDB" id="A0A4W3GRX9"/>
<dbReference type="InterPro" id="IPR007110">
    <property type="entry name" value="Ig-like_dom"/>
</dbReference>
<evidence type="ECO:0000256" key="1">
    <source>
        <dbReference type="ARBA" id="ARBA00022737"/>
    </source>
</evidence>
<keyword evidence="1" id="KW-0677">Repeat</keyword>
<dbReference type="Proteomes" id="UP000314986">
    <property type="component" value="Unassembled WGS sequence"/>
</dbReference>
<keyword evidence="4" id="KW-0393">Immunoglobulin domain</keyword>
<reference evidence="9" key="1">
    <citation type="journal article" date="2006" name="Science">
        <title>Ancient noncoding elements conserved in the human genome.</title>
        <authorList>
            <person name="Venkatesh B."/>
            <person name="Kirkness E.F."/>
            <person name="Loh Y.H."/>
            <person name="Halpern A.L."/>
            <person name="Lee A.P."/>
            <person name="Johnson J."/>
            <person name="Dandona N."/>
            <person name="Viswanathan L.D."/>
            <person name="Tay A."/>
            <person name="Venter J.C."/>
            <person name="Strausberg R.L."/>
            <person name="Brenner S."/>
        </authorList>
    </citation>
    <scope>NUCLEOTIDE SEQUENCE [LARGE SCALE GENOMIC DNA]</scope>
</reference>
<evidence type="ECO:0000256" key="6">
    <source>
        <dbReference type="SAM" id="SignalP"/>
    </source>
</evidence>
<proteinExistence type="predicted"/>
<organism evidence="8 9">
    <name type="scientific">Callorhinchus milii</name>
    <name type="common">Ghost shark</name>
    <dbReference type="NCBI Taxonomy" id="7868"/>
    <lineage>
        <taxon>Eukaryota</taxon>
        <taxon>Metazoa</taxon>
        <taxon>Chordata</taxon>
        <taxon>Craniata</taxon>
        <taxon>Vertebrata</taxon>
        <taxon>Chondrichthyes</taxon>
        <taxon>Holocephali</taxon>
        <taxon>Chimaeriformes</taxon>
        <taxon>Callorhinchidae</taxon>
        <taxon>Callorhinchus</taxon>
    </lineage>
</organism>
<dbReference type="GeneTree" id="ENSGT00970000197288"/>
<keyword evidence="9" id="KW-1185">Reference proteome</keyword>
<evidence type="ECO:0000256" key="3">
    <source>
        <dbReference type="ARBA" id="ARBA00023180"/>
    </source>
</evidence>
<evidence type="ECO:0000313" key="9">
    <source>
        <dbReference type="Proteomes" id="UP000314986"/>
    </source>
</evidence>
<reference evidence="8" key="4">
    <citation type="submission" date="2025-08" db="UniProtKB">
        <authorList>
            <consortium name="Ensembl"/>
        </authorList>
    </citation>
    <scope>IDENTIFICATION</scope>
</reference>
<reference evidence="9" key="3">
    <citation type="journal article" date="2014" name="Nature">
        <title>Elephant shark genome provides unique insights into gnathostome evolution.</title>
        <authorList>
            <consortium name="International Elephant Shark Genome Sequencing Consortium"/>
            <person name="Venkatesh B."/>
            <person name="Lee A.P."/>
            <person name="Ravi V."/>
            <person name="Maurya A.K."/>
            <person name="Lian M.M."/>
            <person name="Swann J.B."/>
            <person name="Ohta Y."/>
            <person name="Flajnik M.F."/>
            <person name="Sutoh Y."/>
            <person name="Kasahara M."/>
            <person name="Hoon S."/>
            <person name="Gangu V."/>
            <person name="Roy S.W."/>
            <person name="Irimia M."/>
            <person name="Korzh V."/>
            <person name="Kondrychyn I."/>
            <person name="Lim Z.W."/>
            <person name="Tay B.H."/>
            <person name="Tohari S."/>
            <person name="Kong K.W."/>
            <person name="Ho S."/>
            <person name="Lorente-Galdos B."/>
            <person name="Quilez J."/>
            <person name="Marques-Bonet T."/>
            <person name="Raney B.J."/>
            <person name="Ingham P.W."/>
            <person name="Tay A."/>
            <person name="Hillier L.W."/>
            <person name="Minx P."/>
            <person name="Boehm T."/>
            <person name="Wilson R.K."/>
            <person name="Brenner S."/>
            <person name="Warren W.C."/>
        </authorList>
    </citation>
    <scope>NUCLEOTIDE SEQUENCE [LARGE SCALE GENOMIC DNA]</scope>
</reference>
<protein>
    <recommendedName>
        <fullName evidence="7">Ig-like domain-containing protein</fullName>
    </recommendedName>
</protein>
<dbReference type="Pfam" id="PF13927">
    <property type="entry name" value="Ig_3"/>
    <property type="match status" value="1"/>
</dbReference>
<feature type="region of interest" description="Disordered" evidence="5">
    <location>
        <begin position="108"/>
        <end position="130"/>
    </location>
</feature>
<dbReference type="InterPro" id="IPR013783">
    <property type="entry name" value="Ig-like_fold"/>
</dbReference>
<name>A0A4W3GRX9_CALMI</name>
<reference evidence="8" key="5">
    <citation type="submission" date="2025-09" db="UniProtKB">
        <authorList>
            <consortium name="Ensembl"/>
        </authorList>
    </citation>
    <scope>IDENTIFICATION</scope>
</reference>
<accession>A0A4W3GRX9</accession>
<dbReference type="PANTHER" id="PTHR11738">
    <property type="entry name" value="MHC CLASS I NK CELL RECEPTOR"/>
    <property type="match status" value="1"/>
</dbReference>
<dbReference type="Gene3D" id="2.60.40.10">
    <property type="entry name" value="Immunoglobulins"/>
    <property type="match status" value="1"/>
</dbReference>
<evidence type="ECO:0000259" key="7">
    <source>
        <dbReference type="PROSITE" id="PS50835"/>
    </source>
</evidence>
<keyword evidence="3" id="KW-0325">Glycoprotein</keyword>
<dbReference type="GO" id="GO:0002764">
    <property type="term" value="P:immune response-regulating signaling pathway"/>
    <property type="evidence" value="ECO:0007669"/>
    <property type="project" value="TreeGrafter"/>
</dbReference>
<evidence type="ECO:0000256" key="4">
    <source>
        <dbReference type="ARBA" id="ARBA00023319"/>
    </source>
</evidence>
<evidence type="ECO:0000256" key="5">
    <source>
        <dbReference type="SAM" id="MobiDB-lite"/>
    </source>
</evidence>
<keyword evidence="6" id="KW-0732">Signal</keyword>
<reference evidence="9" key="2">
    <citation type="journal article" date="2007" name="PLoS Biol.">
        <title>Survey sequencing and comparative analysis of the elephant shark (Callorhinchus milii) genome.</title>
        <authorList>
            <person name="Venkatesh B."/>
            <person name="Kirkness E.F."/>
            <person name="Loh Y.H."/>
            <person name="Halpern A.L."/>
            <person name="Lee A.P."/>
            <person name="Johnson J."/>
            <person name="Dandona N."/>
            <person name="Viswanathan L.D."/>
            <person name="Tay A."/>
            <person name="Venter J.C."/>
            <person name="Strausberg R.L."/>
            <person name="Brenner S."/>
        </authorList>
    </citation>
    <scope>NUCLEOTIDE SEQUENCE [LARGE SCALE GENOMIC DNA]</scope>
</reference>
<dbReference type="InParanoid" id="A0A4W3GRX9"/>
<dbReference type="FunFam" id="2.60.40.10:FF:000033">
    <property type="entry name" value="Killer cell immunoglobulin-like receptor"/>
    <property type="match status" value="1"/>
</dbReference>
<dbReference type="Ensembl" id="ENSCMIT00000005969.1">
    <property type="protein sequence ID" value="ENSCMIP00000005775.1"/>
    <property type="gene ID" value="ENSCMIG00000003331.1"/>
</dbReference>
<evidence type="ECO:0000256" key="2">
    <source>
        <dbReference type="ARBA" id="ARBA00023157"/>
    </source>
</evidence>
<feature type="signal peptide" evidence="6">
    <location>
        <begin position="1"/>
        <end position="30"/>
    </location>
</feature>
<dbReference type="SUPFAM" id="SSF48726">
    <property type="entry name" value="Immunoglobulin"/>
    <property type="match status" value="1"/>
</dbReference>
<feature type="compositionally biased region" description="Polar residues" evidence="5">
    <location>
        <begin position="108"/>
        <end position="117"/>
    </location>
</feature>
<sequence length="130" mass="14185">VSFLFLSIVCLNDWLFILFFLERAPKPTLTVDPPSGPVTLGGNVTFTCTAPQHTPGMRFKLYKDDAVSSQITGPVHVPEAVFQITGITSQNDGRYHCVYDIPSSVSDRQRVSQTNSCPSPPTRSRVLGSG</sequence>
<dbReference type="PANTHER" id="PTHR11738:SF186">
    <property type="entry name" value="OSTEOCLAST-ASSOCIATED IMMUNOGLOBULIN-LIKE RECEPTOR"/>
    <property type="match status" value="1"/>
</dbReference>
<feature type="chain" id="PRO_5021281527" description="Ig-like domain-containing protein" evidence="6">
    <location>
        <begin position="31"/>
        <end position="130"/>
    </location>
</feature>